<dbReference type="STRING" id="1797737.A2196_04630"/>
<feature type="transmembrane region" description="Helical" evidence="7">
    <location>
        <begin position="362"/>
        <end position="385"/>
    </location>
</feature>
<evidence type="ECO:0000256" key="4">
    <source>
        <dbReference type="ARBA" id="ARBA00022692"/>
    </source>
</evidence>
<dbReference type="PANTHER" id="PTHR43266">
    <property type="entry name" value="MACROLIDE-EFFLUX PROTEIN"/>
    <property type="match status" value="1"/>
</dbReference>
<dbReference type="InterPro" id="IPR011701">
    <property type="entry name" value="MFS"/>
</dbReference>
<name>A0A1F5HDR6_9BACT</name>
<dbReference type="Pfam" id="PF07690">
    <property type="entry name" value="MFS_1"/>
    <property type="match status" value="1"/>
</dbReference>
<organism evidence="9 10">
    <name type="scientific">Candidatus Curtissbacteria bacterium RIFOXYA1_FULL_41_14</name>
    <dbReference type="NCBI Taxonomy" id="1797737"/>
    <lineage>
        <taxon>Bacteria</taxon>
        <taxon>Candidatus Curtissiibacteriota</taxon>
    </lineage>
</organism>
<feature type="transmembrane region" description="Helical" evidence="7">
    <location>
        <begin position="271"/>
        <end position="292"/>
    </location>
</feature>
<feature type="transmembrane region" description="Helical" evidence="7">
    <location>
        <begin position="233"/>
        <end position="259"/>
    </location>
</feature>
<evidence type="ECO:0000256" key="2">
    <source>
        <dbReference type="ARBA" id="ARBA00022448"/>
    </source>
</evidence>
<evidence type="ECO:0000256" key="5">
    <source>
        <dbReference type="ARBA" id="ARBA00022989"/>
    </source>
</evidence>
<keyword evidence="6 7" id="KW-0472">Membrane</keyword>
<feature type="transmembrane region" description="Helical" evidence="7">
    <location>
        <begin position="299"/>
        <end position="322"/>
    </location>
</feature>
<feature type="domain" description="Major facilitator superfamily (MFS) profile" evidence="8">
    <location>
        <begin position="13"/>
        <end position="421"/>
    </location>
</feature>
<sequence>MPQLPKVKINQMSLIPKSYLSVLKDRDFFLLTCVIFIGQFASAFLMLALVVSVFAETKSNFGVSGVIASFTVPGFLLMAIAGLAADIFDRKKIILLANTIITLVVLLILFSIETVYASIPLSFLYFAGNVFFYPASAAASAQLVKKKQLLAANSIYIFTLSGGIILGLFLAAVIHFFLGNRATLVICEILLIAAAVLSVFLPPLIPRKIKNYSVSKTLSDIWSAFIYIFNQKLIWFFFLIFALMQGIIAFGVTLAPGFFDEVVGLSINKSPIFIFPFIGFGVLLGLIFVHNWKLQEGQIVTVGIGTLGFATLVLGLILRLNAISGRLLLVPVGVFLVLLGFAVIDCIIASRTVMQKKVSHHYQGTVFGANIILSSFLGATMAPSAAVFEVLLGYVNVLIFSGLGFLALSALFSRFSLRWKF</sequence>
<dbReference type="Gene3D" id="1.20.1250.20">
    <property type="entry name" value="MFS general substrate transporter like domains"/>
    <property type="match status" value="1"/>
</dbReference>
<dbReference type="PROSITE" id="PS50850">
    <property type="entry name" value="MFS"/>
    <property type="match status" value="1"/>
</dbReference>
<dbReference type="PANTHER" id="PTHR43266:SF2">
    <property type="entry name" value="MAJOR FACILITATOR SUPERFAMILY (MFS) PROFILE DOMAIN-CONTAINING PROTEIN"/>
    <property type="match status" value="1"/>
</dbReference>
<evidence type="ECO:0000256" key="6">
    <source>
        <dbReference type="ARBA" id="ARBA00023136"/>
    </source>
</evidence>
<feature type="transmembrane region" description="Helical" evidence="7">
    <location>
        <begin position="124"/>
        <end position="144"/>
    </location>
</feature>
<feature type="transmembrane region" description="Helical" evidence="7">
    <location>
        <begin position="156"/>
        <end position="177"/>
    </location>
</feature>
<evidence type="ECO:0000256" key="3">
    <source>
        <dbReference type="ARBA" id="ARBA00022475"/>
    </source>
</evidence>
<feature type="transmembrane region" description="Helical" evidence="7">
    <location>
        <begin position="183"/>
        <end position="205"/>
    </location>
</feature>
<dbReference type="SUPFAM" id="SSF103473">
    <property type="entry name" value="MFS general substrate transporter"/>
    <property type="match status" value="1"/>
</dbReference>
<feature type="transmembrane region" description="Helical" evidence="7">
    <location>
        <begin position="328"/>
        <end position="350"/>
    </location>
</feature>
<dbReference type="EMBL" id="MFCA01000016">
    <property type="protein sequence ID" value="OGE02304.1"/>
    <property type="molecule type" value="Genomic_DNA"/>
</dbReference>
<feature type="transmembrane region" description="Helical" evidence="7">
    <location>
        <begin position="93"/>
        <end position="112"/>
    </location>
</feature>
<dbReference type="GO" id="GO:0022857">
    <property type="term" value="F:transmembrane transporter activity"/>
    <property type="evidence" value="ECO:0007669"/>
    <property type="project" value="InterPro"/>
</dbReference>
<evidence type="ECO:0000313" key="10">
    <source>
        <dbReference type="Proteomes" id="UP000176751"/>
    </source>
</evidence>
<proteinExistence type="predicted"/>
<protein>
    <recommendedName>
        <fullName evidence="8">Major facilitator superfamily (MFS) profile domain-containing protein</fullName>
    </recommendedName>
</protein>
<comment type="subcellular location">
    <subcellularLocation>
        <location evidence="1">Cell membrane</location>
        <topology evidence="1">Multi-pass membrane protein</topology>
    </subcellularLocation>
</comment>
<reference evidence="9 10" key="1">
    <citation type="journal article" date="2016" name="Nat. Commun.">
        <title>Thousands of microbial genomes shed light on interconnected biogeochemical processes in an aquifer system.</title>
        <authorList>
            <person name="Anantharaman K."/>
            <person name="Brown C.T."/>
            <person name="Hug L.A."/>
            <person name="Sharon I."/>
            <person name="Castelle C.J."/>
            <person name="Probst A.J."/>
            <person name="Thomas B.C."/>
            <person name="Singh A."/>
            <person name="Wilkins M.J."/>
            <person name="Karaoz U."/>
            <person name="Brodie E.L."/>
            <person name="Williams K.H."/>
            <person name="Hubbard S.S."/>
            <person name="Banfield J.F."/>
        </authorList>
    </citation>
    <scope>NUCLEOTIDE SEQUENCE [LARGE SCALE GENOMIC DNA]</scope>
</reference>
<comment type="caution">
    <text evidence="9">The sequence shown here is derived from an EMBL/GenBank/DDBJ whole genome shotgun (WGS) entry which is preliminary data.</text>
</comment>
<keyword evidence="4 7" id="KW-0812">Transmembrane</keyword>
<feature type="transmembrane region" description="Helical" evidence="7">
    <location>
        <begin position="391"/>
        <end position="412"/>
    </location>
</feature>
<gene>
    <name evidence="9" type="ORF">A2196_04630</name>
</gene>
<dbReference type="InterPro" id="IPR020846">
    <property type="entry name" value="MFS_dom"/>
</dbReference>
<evidence type="ECO:0000259" key="8">
    <source>
        <dbReference type="PROSITE" id="PS50850"/>
    </source>
</evidence>
<keyword evidence="3" id="KW-1003">Cell membrane</keyword>
<dbReference type="CDD" id="cd06173">
    <property type="entry name" value="MFS_MefA_like"/>
    <property type="match status" value="1"/>
</dbReference>
<keyword evidence="5 7" id="KW-1133">Transmembrane helix</keyword>
<evidence type="ECO:0000256" key="7">
    <source>
        <dbReference type="SAM" id="Phobius"/>
    </source>
</evidence>
<evidence type="ECO:0000313" key="9">
    <source>
        <dbReference type="EMBL" id="OGE02304.1"/>
    </source>
</evidence>
<dbReference type="Proteomes" id="UP000176751">
    <property type="component" value="Unassembled WGS sequence"/>
</dbReference>
<feature type="transmembrane region" description="Helical" evidence="7">
    <location>
        <begin position="61"/>
        <end position="81"/>
    </location>
</feature>
<keyword evidence="2" id="KW-0813">Transport</keyword>
<dbReference type="GO" id="GO:0005886">
    <property type="term" value="C:plasma membrane"/>
    <property type="evidence" value="ECO:0007669"/>
    <property type="project" value="UniProtKB-SubCell"/>
</dbReference>
<dbReference type="InterPro" id="IPR036259">
    <property type="entry name" value="MFS_trans_sf"/>
</dbReference>
<evidence type="ECO:0000256" key="1">
    <source>
        <dbReference type="ARBA" id="ARBA00004651"/>
    </source>
</evidence>
<feature type="transmembrane region" description="Helical" evidence="7">
    <location>
        <begin position="28"/>
        <end position="55"/>
    </location>
</feature>
<accession>A0A1F5HDR6</accession>
<dbReference type="AlphaFoldDB" id="A0A1F5HDR6"/>